<keyword evidence="1" id="KW-0732">Signal</keyword>
<name>A0A0P7YJ07_9GAMM</name>
<gene>
    <name evidence="2" type="ORF">HLUCCX14_05070</name>
</gene>
<accession>A0A0P7YJ07</accession>
<feature type="chain" id="PRO_5006146387" evidence="1">
    <location>
        <begin position="33"/>
        <end position="293"/>
    </location>
</feature>
<sequence>MLSLNKSRLISGRSLLTGMVLCSALAAFSAQAQALAPEHEIRRLMLATEEAVASKRWGDASEYLNRLQKMEGEKPADFFYYRGRAMLQAGHLNEARSALEAYVTRAGAEGTHYQQTLKLITDIEKANRASATALADGSGQVREPVAIIEPAGGENMTSLRQLYLASSDREALTIHLNALLDATGWRRDKTVVRLDRPADIRYRVSVNNGNLNIQEITRNPDETTVQTSMSLAVFGINPQPRWDCEPAVGACWIYDPRDGSRLFQLAHSRNQVNDIALTLGRLIRNLQQGSSGS</sequence>
<dbReference type="STRING" id="1305731.GCA_000934705_01744"/>
<comment type="caution">
    <text evidence="2">The sequence shown here is derived from an EMBL/GenBank/DDBJ whole genome shotgun (WGS) entry which is preliminary data.</text>
</comment>
<protein>
    <submittedName>
        <fullName evidence="2">Uncharacterized protein</fullName>
    </submittedName>
</protein>
<evidence type="ECO:0000313" key="2">
    <source>
        <dbReference type="EMBL" id="KPQ29571.1"/>
    </source>
</evidence>
<dbReference type="Proteomes" id="UP000050416">
    <property type="component" value="Unassembled WGS sequence"/>
</dbReference>
<evidence type="ECO:0000256" key="1">
    <source>
        <dbReference type="SAM" id="SignalP"/>
    </source>
</evidence>
<dbReference type="OrthoDB" id="6357069at2"/>
<dbReference type="AlphaFoldDB" id="A0A0P7YJ07"/>
<proteinExistence type="predicted"/>
<feature type="signal peptide" evidence="1">
    <location>
        <begin position="1"/>
        <end position="32"/>
    </location>
</feature>
<dbReference type="PATRIC" id="fig|1305731.5.peg.2091"/>
<reference evidence="2 3" key="1">
    <citation type="submission" date="2015-09" db="EMBL/GenBank/DDBJ databases">
        <title>Identification and resolution of microdiversity through metagenomic sequencing of parallel consortia.</title>
        <authorList>
            <person name="Nelson W.C."/>
            <person name="Romine M.F."/>
            <person name="Lindemann S.R."/>
        </authorList>
    </citation>
    <scope>NUCLEOTIDE SEQUENCE [LARGE SCALE GENOMIC DNA]</scope>
    <source>
        <strain evidence="2">HL-55</strain>
    </source>
</reference>
<evidence type="ECO:0000313" key="3">
    <source>
        <dbReference type="Proteomes" id="UP000050416"/>
    </source>
</evidence>
<organism evidence="2 3">
    <name type="scientific">Marinobacter excellens HL-55</name>
    <dbReference type="NCBI Taxonomy" id="1305731"/>
    <lineage>
        <taxon>Bacteria</taxon>
        <taxon>Pseudomonadati</taxon>
        <taxon>Pseudomonadota</taxon>
        <taxon>Gammaproteobacteria</taxon>
        <taxon>Pseudomonadales</taxon>
        <taxon>Marinobacteraceae</taxon>
        <taxon>Marinobacter</taxon>
    </lineage>
</organism>
<dbReference type="EMBL" id="LJZQ01000005">
    <property type="protein sequence ID" value="KPQ29571.1"/>
    <property type="molecule type" value="Genomic_DNA"/>
</dbReference>